<sequence length="210" mass="22142">MVKATRRGAPAQPLAKRKQSRSCVWWFLLGIALGVIAGNFMSTRRDVTTPQPAASPTPNLESKAAPVQPTFHFPQLLNEATVEVGDKAPPPPPPAPRPQPPVAQPPPPVTPTPASPKQAAPPPPAEPVTAPRSGTFVVQAGSFTSAADAERRKAELALLGISSSIQTATLASGRTAYRVRTGSYPSKQSAEQVRAKLQRNGKEGMTIPIK</sequence>
<evidence type="ECO:0000256" key="2">
    <source>
        <dbReference type="SAM" id="Phobius"/>
    </source>
</evidence>
<keyword evidence="5" id="KW-1185">Reference proteome</keyword>
<dbReference type="InterPro" id="IPR036680">
    <property type="entry name" value="SPOR-like_sf"/>
</dbReference>
<proteinExistence type="predicted"/>
<dbReference type="RefSeq" id="WP_014780027.1">
    <property type="nucleotide sequence ID" value="NC_018012.1"/>
</dbReference>
<evidence type="ECO:0000313" key="5">
    <source>
        <dbReference type="Proteomes" id="UP000006062"/>
    </source>
</evidence>
<dbReference type="AlphaFoldDB" id="I3YF68"/>
<dbReference type="Pfam" id="PF05036">
    <property type="entry name" value="SPOR"/>
    <property type="match status" value="1"/>
</dbReference>
<dbReference type="eggNOG" id="COG3087">
    <property type="taxonomic scope" value="Bacteria"/>
</dbReference>
<dbReference type="STRING" id="765911.Thivi_3793"/>
<dbReference type="HOGENOM" id="CLU_076835_0_1_6"/>
<feature type="transmembrane region" description="Helical" evidence="2">
    <location>
        <begin position="23"/>
        <end position="41"/>
    </location>
</feature>
<dbReference type="SUPFAM" id="SSF110997">
    <property type="entry name" value="Sporulation related repeat"/>
    <property type="match status" value="1"/>
</dbReference>
<keyword evidence="4" id="KW-0131">Cell cycle</keyword>
<dbReference type="GO" id="GO:0042834">
    <property type="term" value="F:peptidoglycan binding"/>
    <property type="evidence" value="ECO:0007669"/>
    <property type="project" value="InterPro"/>
</dbReference>
<name>I3YF68_THIV6</name>
<dbReference type="GO" id="GO:0030428">
    <property type="term" value="C:cell septum"/>
    <property type="evidence" value="ECO:0007669"/>
    <property type="project" value="TreeGrafter"/>
</dbReference>
<dbReference type="OrthoDB" id="8558195at2"/>
<dbReference type="EMBL" id="CP003154">
    <property type="protein sequence ID" value="AFL75636.1"/>
    <property type="molecule type" value="Genomic_DNA"/>
</dbReference>
<dbReference type="Gene3D" id="3.30.70.1070">
    <property type="entry name" value="Sporulation related repeat"/>
    <property type="match status" value="1"/>
</dbReference>
<reference evidence="4 5" key="1">
    <citation type="submission" date="2012-06" db="EMBL/GenBank/DDBJ databases">
        <title>Complete sequence of Thiocystis violascens DSM 198.</title>
        <authorList>
            <consortium name="US DOE Joint Genome Institute"/>
            <person name="Lucas S."/>
            <person name="Han J."/>
            <person name="Lapidus A."/>
            <person name="Cheng J.-F."/>
            <person name="Goodwin L."/>
            <person name="Pitluck S."/>
            <person name="Peters L."/>
            <person name="Ovchinnikova G."/>
            <person name="Teshima H."/>
            <person name="Detter J.C."/>
            <person name="Han C."/>
            <person name="Tapia R."/>
            <person name="Land M."/>
            <person name="Hauser L."/>
            <person name="Kyrpides N."/>
            <person name="Ivanova N."/>
            <person name="Pagani I."/>
            <person name="Vogl K."/>
            <person name="Liu Z."/>
            <person name="Frigaard N.-U."/>
            <person name="Bryant D."/>
            <person name="Woyke T."/>
        </authorList>
    </citation>
    <scope>NUCLEOTIDE SEQUENCE [LARGE SCALE GENOMIC DNA]</scope>
    <source>
        <strain evidence="5">ATCC 17096 / DSM 198 / 6111</strain>
    </source>
</reference>
<keyword evidence="2" id="KW-0472">Membrane</keyword>
<keyword evidence="2" id="KW-1133">Transmembrane helix</keyword>
<evidence type="ECO:0000256" key="1">
    <source>
        <dbReference type="SAM" id="MobiDB-lite"/>
    </source>
</evidence>
<accession>I3YF68</accession>
<keyword evidence="2" id="KW-0812">Transmembrane</keyword>
<feature type="compositionally biased region" description="Pro residues" evidence="1">
    <location>
        <begin position="88"/>
        <end position="126"/>
    </location>
</feature>
<feature type="domain" description="SPOR" evidence="3">
    <location>
        <begin position="130"/>
        <end position="210"/>
    </location>
</feature>
<dbReference type="GO" id="GO:0032153">
    <property type="term" value="C:cell division site"/>
    <property type="evidence" value="ECO:0007669"/>
    <property type="project" value="TreeGrafter"/>
</dbReference>
<protein>
    <submittedName>
        <fullName evidence="4">Cell division protein</fullName>
    </submittedName>
</protein>
<keyword evidence="4" id="KW-0132">Cell division</keyword>
<dbReference type="PROSITE" id="PS51724">
    <property type="entry name" value="SPOR"/>
    <property type="match status" value="1"/>
</dbReference>
<dbReference type="PANTHER" id="PTHR38687:SF1">
    <property type="entry name" value="CELL DIVISION PROTEIN DEDD"/>
    <property type="match status" value="1"/>
</dbReference>
<dbReference type="Proteomes" id="UP000006062">
    <property type="component" value="Chromosome"/>
</dbReference>
<dbReference type="GO" id="GO:0032506">
    <property type="term" value="P:cytokinetic process"/>
    <property type="evidence" value="ECO:0007669"/>
    <property type="project" value="TreeGrafter"/>
</dbReference>
<feature type="region of interest" description="Disordered" evidence="1">
    <location>
        <begin position="83"/>
        <end position="133"/>
    </location>
</feature>
<evidence type="ECO:0000259" key="3">
    <source>
        <dbReference type="PROSITE" id="PS51724"/>
    </source>
</evidence>
<dbReference type="KEGG" id="tvi:Thivi_3793"/>
<dbReference type="InterPro" id="IPR007730">
    <property type="entry name" value="SPOR-like_dom"/>
</dbReference>
<organism evidence="4 5">
    <name type="scientific">Thiocystis violascens (strain ATCC 17096 / DSM 198 / 6111)</name>
    <name type="common">Chromatium violascens</name>
    <dbReference type="NCBI Taxonomy" id="765911"/>
    <lineage>
        <taxon>Bacteria</taxon>
        <taxon>Pseudomonadati</taxon>
        <taxon>Pseudomonadota</taxon>
        <taxon>Gammaproteobacteria</taxon>
        <taxon>Chromatiales</taxon>
        <taxon>Chromatiaceae</taxon>
        <taxon>Thiocystis</taxon>
    </lineage>
</organism>
<evidence type="ECO:0000313" key="4">
    <source>
        <dbReference type="EMBL" id="AFL75636.1"/>
    </source>
</evidence>
<dbReference type="InterPro" id="IPR052521">
    <property type="entry name" value="Cell_div_SPOR-domain"/>
</dbReference>
<dbReference type="PANTHER" id="PTHR38687">
    <property type="entry name" value="CELL DIVISION PROTEIN DEDD-RELATED"/>
    <property type="match status" value="1"/>
</dbReference>
<gene>
    <name evidence="4" type="ordered locus">Thivi_3793</name>
</gene>